<dbReference type="EMBL" id="JALDAY010000022">
    <property type="protein sequence ID" value="MCI3278941.1"/>
    <property type="molecule type" value="Genomic_DNA"/>
</dbReference>
<accession>A0ABS9YRZ9</accession>
<keyword evidence="2" id="KW-1185">Reference proteome</keyword>
<evidence type="ECO:0000313" key="2">
    <source>
        <dbReference type="Proteomes" id="UP001165269"/>
    </source>
</evidence>
<sequence>MTEESADEWLNGEHRQVSSGLSGFLDVEAGLREARLHDRHTDLLRGLGDVLDVEAGLRAVTGVWRPSAATDVWTIAADRRLAYRRAPGVVSCVLGDLLARALALVRVRRRGLAGGDPDWKFEQDVDRAVAMGFIDRRSGGVFDAVAEAYEENIDLSRRDVLVIAKRLAFQLGRSGQVLPDADRDLAESLARNINRAIPLRTGYPYHRLTDQDLDLAIGVADLLARTHADSVARLLGLPDPDGLAAAILAGALDDFTEADLGDVDLTDVDLTGIQWSDTGTRWPPGTDMVALRGKSRELEPGSGVYVIRAAPPTGKDHRVTSPR</sequence>
<name>A0ABS9YRZ9_9ACTN</name>
<proteinExistence type="predicted"/>
<protein>
    <submittedName>
        <fullName evidence="1">Uncharacterized protein</fullName>
    </submittedName>
</protein>
<organism evidence="1 2">
    <name type="scientific">Streptomyces cylindrosporus</name>
    <dbReference type="NCBI Taxonomy" id="2927583"/>
    <lineage>
        <taxon>Bacteria</taxon>
        <taxon>Bacillati</taxon>
        <taxon>Actinomycetota</taxon>
        <taxon>Actinomycetes</taxon>
        <taxon>Kitasatosporales</taxon>
        <taxon>Streptomycetaceae</taxon>
        <taxon>Streptomyces</taxon>
    </lineage>
</organism>
<gene>
    <name evidence="1" type="ORF">MQP27_48555</name>
</gene>
<dbReference type="RefSeq" id="WP_242778198.1">
    <property type="nucleotide sequence ID" value="NZ_JALDAY010000022.1"/>
</dbReference>
<evidence type="ECO:0000313" key="1">
    <source>
        <dbReference type="EMBL" id="MCI3278941.1"/>
    </source>
</evidence>
<dbReference type="Proteomes" id="UP001165269">
    <property type="component" value="Unassembled WGS sequence"/>
</dbReference>
<reference evidence="1" key="1">
    <citation type="submission" date="2022-03" db="EMBL/GenBank/DDBJ databases">
        <title>Streptomyces 7R015 and 7R016 isolated from Barleria lupulina in Thailand.</title>
        <authorList>
            <person name="Kanchanasin P."/>
            <person name="Phongsopitanun W."/>
            <person name="Tanasupawat S."/>
        </authorList>
    </citation>
    <scope>NUCLEOTIDE SEQUENCE</scope>
    <source>
        <strain evidence="1">7R015</strain>
    </source>
</reference>
<comment type="caution">
    <text evidence="1">The sequence shown here is derived from an EMBL/GenBank/DDBJ whole genome shotgun (WGS) entry which is preliminary data.</text>
</comment>